<sequence>SFKVANCDSTPFTGNCPGTCSQADTCKCKDGHIAEGQNCGEPSFENPICEGRNGTRGTNCECYGGRCYCDSDYLAVRGACLGPTIEPRNMKNCNVGVCLPPARCEVVDGETKCVCGAGYFSFRTQCLPSWFRQSSCDETTCPSPAACDETRTRCMCREMQLAVKYRCVPITSFLFASKACSACTDGTCVSYTDSDGKKLHYCICNPDFFAEGSTGQPGLKCFKDHFAAGESSQCPADKKECGIHGMCQGKDCVCNVGFVAMHNRCVKTSFTGATCEGANANCPESVGFCNASTGACKCKAGFFADGDSCVANSFMLNSTCKASNACGDQASCFMDTTCVCNLGFVVKDGKCVEGVEKVKTDDEKGDPAKTEKTADSVAHHITSQPWTIWGMAIAVILCL</sequence>
<protein>
    <recommendedName>
        <fullName evidence="1">EGF-like domain-containing protein</fullName>
    </recommendedName>
</protein>
<proteinExistence type="predicted"/>
<evidence type="ECO:0000259" key="1">
    <source>
        <dbReference type="PROSITE" id="PS01186"/>
    </source>
</evidence>
<reference evidence="2 3" key="1">
    <citation type="journal article" date="2023" name="Sci. Data">
        <title>Genome assembly of the Korean intertidal mud-creeper Batillaria attramentaria.</title>
        <authorList>
            <person name="Patra A.K."/>
            <person name="Ho P.T."/>
            <person name="Jun S."/>
            <person name="Lee S.J."/>
            <person name="Kim Y."/>
            <person name="Won Y.J."/>
        </authorList>
    </citation>
    <scope>NUCLEOTIDE SEQUENCE [LARGE SCALE GENOMIC DNA]</scope>
    <source>
        <strain evidence="2">Wonlab-2016</strain>
    </source>
</reference>
<evidence type="ECO:0000313" key="3">
    <source>
        <dbReference type="Proteomes" id="UP001519460"/>
    </source>
</evidence>
<feature type="domain" description="EGF-like" evidence="1">
    <location>
        <begin position="113"/>
        <end position="126"/>
    </location>
</feature>
<dbReference type="AlphaFoldDB" id="A0ABD0KFM3"/>
<dbReference type="SMART" id="SM00181">
    <property type="entry name" value="EGF"/>
    <property type="match status" value="5"/>
</dbReference>
<comment type="caution">
    <text evidence="2">The sequence shown here is derived from an EMBL/GenBank/DDBJ whole genome shotgun (WGS) entry which is preliminary data.</text>
</comment>
<accession>A0ABD0KFM3</accession>
<organism evidence="2 3">
    <name type="scientific">Batillaria attramentaria</name>
    <dbReference type="NCBI Taxonomy" id="370345"/>
    <lineage>
        <taxon>Eukaryota</taxon>
        <taxon>Metazoa</taxon>
        <taxon>Spiralia</taxon>
        <taxon>Lophotrochozoa</taxon>
        <taxon>Mollusca</taxon>
        <taxon>Gastropoda</taxon>
        <taxon>Caenogastropoda</taxon>
        <taxon>Sorbeoconcha</taxon>
        <taxon>Cerithioidea</taxon>
        <taxon>Batillariidae</taxon>
        <taxon>Batillaria</taxon>
    </lineage>
</organism>
<dbReference type="EMBL" id="JACVVK020000186">
    <property type="protein sequence ID" value="KAK7485953.1"/>
    <property type="molecule type" value="Genomic_DNA"/>
</dbReference>
<feature type="non-terminal residue" evidence="2">
    <location>
        <position position="1"/>
    </location>
</feature>
<keyword evidence="3" id="KW-1185">Reference proteome</keyword>
<dbReference type="Proteomes" id="UP001519460">
    <property type="component" value="Unassembled WGS sequence"/>
</dbReference>
<dbReference type="InterPro" id="IPR000742">
    <property type="entry name" value="EGF"/>
</dbReference>
<evidence type="ECO:0000313" key="2">
    <source>
        <dbReference type="EMBL" id="KAK7485953.1"/>
    </source>
</evidence>
<gene>
    <name evidence="2" type="ORF">BaRGS_00022819</name>
</gene>
<dbReference type="PROSITE" id="PS01186">
    <property type="entry name" value="EGF_2"/>
    <property type="match status" value="1"/>
</dbReference>
<name>A0ABD0KFM3_9CAEN</name>